<dbReference type="AlphaFoldDB" id="A0A381KQ14"/>
<gene>
    <name evidence="2" type="ORF">NCTC12119_04927</name>
</gene>
<dbReference type="EMBL" id="UIGI01000002">
    <property type="protein sequence ID" value="SUY92897.1"/>
    <property type="molecule type" value="Genomic_DNA"/>
</dbReference>
<feature type="signal peptide" evidence="1">
    <location>
        <begin position="1"/>
        <end position="29"/>
    </location>
</feature>
<reference evidence="2 3" key="1">
    <citation type="submission" date="2018-06" db="EMBL/GenBank/DDBJ databases">
        <authorList>
            <consortium name="Pathogen Informatics"/>
            <person name="Doyle S."/>
        </authorList>
    </citation>
    <scope>NUCLEOTIDE SEQUENCE [LARGE SCALE GENOMIC DNA]</scope>
    <source>
        <strain evidence="2 3">NCTC12119</strain>
    </source>
</reference>
<sequence length="469" mass="51248">MVSKRRVWKQKLLFTFVGFALTVSSNVFADNSMRNIFNGMMAKTDPRSFESATRVGVVGGSFSYRQANVNTNLVSMSFPKAAVGCNGVDVFLGSFSMINGDQLVQVARGIAQGAAIYAFNVAVSAICADCAATINDIQNKLQALNKFAKDSCNATYSFLAENQGTPQTFANSISTGPGAVLNTINGLIPDFGSSMTSAPEKITAQAKTKDPEEFAEKFSGNIFYMGFMEIDKGTMDIGGVTELSGYRLAEQLMSLVGTLIINWDSKGEKAGFEVRPSTMTVTDYIFGPATPGNIKMLKCAPAPDPSSARKAQCLTMKEVTDGNFIGLKQEIEKLLLNIQTKVHSNQTLSEEDYRMLGYIGLSNIVPSFQTFSMAEGYSYIQDISTYSATMLVINMLRQVSAKMTTMKLPSDALSSHQDDIRRYADKLDEQIKAAYEVSRAQTVDSKRVVDSWDDKLLKSMLWLDSGRRG</sequence>
<keyword evidence="1" id="KW-0732">Signal</keyword>
<organism evidence="2 3">
    <name type="scientific">Buttiauxella agrestis</name>
    <dbReference type="NCBI Taxonomy" id="82977"/>
    <lineage>
        <taxon>Bacteria</taxon>
        <taxon>Pseudomonadati</taxon>
        <taxon>Pseudomonadota</taxon>
        <taxon>Gammaproteobacteria</taxon>
        <taxon>Enterobacterales</taxon>
        <taxon>Enterobacteriaceae</taxon>
        <taxon>Buttiauxella</taxon>
    </lineage>
</organism>
<dbReference type="Pfam" id="PF06122">
    <property type="entry name" value="TraH"/>
    <property type="match status" value="1"/>
</dbReference>
<evidence type="ECO:0000256" key="1">
    <source>
        <dbReference type="SAM" id="SignalP"/>
    </source>
</evidence>
<evidence type="ECO:0000313" key="3">
    <source>
        <dbReference type="Proteomes" id="UP000255528"/>
    </source>
</evidence>
<name>A0A381KQ14_9ENTR</name>
<protein>
    <submittedName>
        <fullName evidence="2">Conjugal transfer pilus assembly protein TraH</fullName>
    </submittedName>
</protein>
<feature type="chain" id="PRO_5016788803" evidence="1">
    <location>
        <begin position="30"/>
        <end position="469"/>
    </location>
</feature>
<accession>A0A381KQ14</accession>
<proteinExistence type="predicted"/>
<dbReference type="InterPro" id="IPR010927">
    <property type="entry name" value="T4SS_TraH"/>
</dbReference>
<dbReference type="Proteomes" id="UP000255528">
    <property type="component" value="Unassembled WGS sequence"/>
</dbReference>
<dbReference type="RefSeq" id="WP_115632126.1">
    <property type="nucleotide sequence ID" value="NZ_UIGI01000002.1"/>
</dbReference>
<evidence type="ECO:0000313" key="2">
    <source>
        <dbReference type="EMBL" id="SUY92897.1"/>
    </source>
</evidence>